<dbReference type="PROSITE" id="PS50939">
    <property type="entry name" value="CYTOCHROME_B561"/>
    <property type="match status" value="1"/>
</dbReference>
<protein>
    <recommendedName>
        <fullName evidence="15">Cytochrome b561 domain-containing protein</fullName>
    </recommendedName>
</protein>
<dbReference type="PANTHER" id="PTHR23130:SF171">
    <property type="entry name" value="OS01G0895300 PROTEIN"/>
    <property type="match status" value="1"/>
</dbReference>
<dbReference type="Proteomes" id="UP001530377">
    <property type="component" value="Unassembled WGS sequence"/>
</dbReference>
<dbReference type="PROSITE" id="PS50836">
    <property type="entry name" value="DOMON"/>
    <property type="match status" value="1"/>
</dbReference>
<evidence type="ECO:0008006" key="15">
    <source>
        <dbReference type="Google" id="ProtNLM"/>
    </source>
</evidence>
<dbReference type="AlphaFoldDB" id="A0ABD3RY33"/>
<evidence type="ECO:0000256" key="7">
    <source>
        <dbReference type="ARBA" id="ARBA00023136"/>
    </source>
</evidence>
<dbReference type="SMART" id="SM00665">
    <property type="entry name" value="B561"/>
    <property type="match status" value="1"/>
</dbReference>
<comment type="subcellular location">
    <subcellularLocation>
        <location evidence="1">Membrane</location>
    </subcellularLocation>
</comment>
<feature type="transmembrane region" description="Helical" evidence="9">
    <location>
        <begin position="344"/>
        <end position="362"/>
    </location>
</feature>
<proteinExistence type="predicted"/>
<organism evidence="13 14">
    <name type="scientific">Cyclostephanos tholiformis</name>
    <dbReference type="NCBI Taxonomy" id="382380"/>
    <lineage>
        <taxon>Eukaryota</taxon>
        <taxon>Sar</taxon>
        <taxon>Stramenopiles</taxon>
        <taxon>Ochrophyta</taxon>
        <taxon>Bacillariophyta</taxon>
        <taxon>Coscinodiscophyceae</taxon>
        <taxon>Thalassiosirophycidae</taxon>
        <taxon>Stephanodiscales</taxon>
        <taxon>Stephanodiscaceae</taxon>
        <taxon>Cyclostephanos</taxon>
    </lineage>
</organism>
<keyword evidence="14" id="KW-1185">Reference proteome</keyword>
<dbReference type="Pfam" id="PF03351">
    <property type="entry name" value="DOMON"/>
    <property type="match status" value="1"/>
</dbReference>
<evidence type="ECO:0000256" key="6">
    <source>
        <dbReference type="ARBA" id="ARBA00022989"/>
    </source>
</evidence>
<keyword evidence="6 9" id="KW-1133">Transmembrane helix</keyword>
<sequence length="511" mass="55106">MHLSSSKAAALLLAASFISVADAFCFLGLGDCPTPAPTPSPTTEMPTLAPVISSPTIAPTVTVTIPLPTSSSPTTTAPSSTFTSAGATTAPTSIRAPTSAPTKTTRNDTAISPISASTLTNSTEDPRGPYGSTDCTKAMCQTPLSPDPEIFLKYQVNVPSDTTLEICDYCTISMEVVYQGEAWVGVAFSIDGKMSGSEAVIGIPGSGVPKKYHMHDNGVVPMQESNQTLTNASVEYIDGQTIMKFTKIMKETGEIEITTGENKFLWAYGSSNELGYHHKAKSVLVLDLSSGSKEEVKVPNMKVWLAHGVLAFIAWAVLFPFSVNASLFRDRFPNGPLWFSLHRNLNAAAFVLLIILFSIAVANTKKGSHFSDGHGRMGLIMFILTTFQMVRGIIRPRLTYPGSDKEKTKWRKGWEAGHRFLGGTLILLGFLQMNSGINLFSNKCSSNSGPVIIMYWIWVLVMTAAIVVGVWHSKVRKGLPPVVDESESRNPKNFAFDVDFDDVSTIGDTIA</sequence>
<feature type="signal peptide" evidence="10">
    <location>
        <begin position="1"/>
        <end position="23"/>
    </location>
</feature>
<evidence type="ECO:0000313" key="14">
    <source>
        <dbReference type="Proteomes" id="UP001530377"/>
    </source>
</evidence>
<dbReference type="CDD" id="cd09631">
    <property type="entry name" value="DOMON_DOH"/>
    <property type="match status" value="1"/>
</dbReference>
<dbReference type="EMBL" id="JALLPB020000119">
    <property type="protein sequence ID" value="KAL3817091.1"/>
    <property type="molecule type" value="Genomic_DNA"/>
</dbReference>
<comment type="caution">
    <text evidence="13">The sequence shown here is derived from an EMBL/GenBank/DDBJ whole genome shotgun (WGS) entry which is preliminary data.</text>
</comment>
<dbReference type="PANTHER" id="PTHR23130">
    <property type="entry name" value="CYTOCHROME B561 AND DOMON DOMAIN-CONTAINING PROTEIN"/>
    <property type="match status" value="1"/>
</dbReference>
<dbReference type="GO" id="GO:0016020">
    <property type="term" value="C:membrane"/>
    <property type="evidence" value="ECO:0007669"/>
    <property type="project" value="UniProtKB-SubCell"/>
</dbReference>
<feature type="transmembrane region" description="Helical" evidence="9">
    <location>
        <begin position="453"/>
        <end position="471"/>
    </location>
</feature>
<feature type="compositionally biased region" description="Low complexity" evidence="8">
    <location>
        <begin position="66"/>
        <end position="93"/>
    </location>
</feature>
<dbReference type="CDD" id="cd08760">
    <property type="entry name" value="Cyt_b561_FRRS1_like"/>
    <property type="match status" value="1"/>
</dbReference>
<evidence type="ECO:0000259" key="12">
    <source>
        <dbReference type="PROSITE" id="PS50939"/>
    </source>
</evidence>
<evidence type="ECO:0000259" key="11">
    <source>
        <dbReference type="PROSITE" id="PS50836"/>
    </source>
</evidence>
<dbReference type="InterPro" id="IPR005018">
    <property type="entry name" value="DOMON_domain"/>
</dbReference>
<evidence type="ECO:0000256" key="1">
    <source>
        <dbReference type="ARBA" id="ARBA00004370"/>
    </source>
</evidence>
<feature type="domain" description="Cytochrome b561" evidence="12">
    <location>
        <begin position="270"/>
        <end position="471"/>
    </location>
</feature>
<evidence type="ECO:0000256" key="4">
    <source>
        <dbReference type="ARBA" id="ARBA00022729"/>
    </source>
</evidence>
<keyword evidence="2" id="KW-0813">Transport</keyword>
<reference evidence="13 14" key="1">
    <citation type="submission" date="2024-10" db="EMBL/GenBank/DDBJ databases">
        <title>Updated reference genomes for cyclostephanoid diatoms.</title>
        <authorList>
            <person name="Roberts W.R."/>
            <person name="Alverson A.J."/>
        </authorList>
    </citation>
    <scope>NUCLEOTIDE SEQUENCE [LARGE SCALE GENOMIC DNA]</scope>
    <source>
        <strain evidence="13 14">AJA228-03</strain>
    </source>
</reference>
<evidence type="ECO:0000256" key="10">
    <source>
        <dbReference type="SAM" id="SignalP"/>
    </source>
</evidence>
<evidence type="ECO:0000256" key="5">
    <source>
        <dbReference type="ARBA" id="ARBA00022982"/>
    </source>
</evidence>
<feature type="region of interest" description="Disordered" evidence="8">
    <location>
        <begin position="66"/>
        <end position="108"/>
    </location>
</feature>
<dbReference type="SMART" id="SM00664">
    <property type="entry name" value="DoH"/>
    <property type="match status" value="1"/>
</dbReference>
<evidence type="ECO:0000313" key="13">
    <source>
        <dbReference type="EMBL" id="KAL3817091.1"/>
    </source>
</evidence>
<keyword evidence="7 9" id="KW-0472">Membrane</keyword>
<evidence type="ECO:0000256" key="2">
    <source>
        <dbReference type="ARBA" id="ARBA00022448"/>
    </source>
</evidence>
<evidence type="ECO:0000256" key="3">
    <source>
        <dbReference type="ARBA" id="ARBA00022692"/>
    </source>
</evidence>
<dbReference type="InterPro" id="IPR045266">
    <property type="entry name" value="DOH_DOMON"/>
</dbReference>
<name>A0ABD3RY33_9STRA</name>
<accession>A0ABD3RY33</accession>
<feature type="transmembrane region" description="Helical" evidence="9">
    <location>
        <begin position="374"/>
        <end position="394"/>
    </location>
</feature>
<dbReference type="InterPro" id="IPR006593">
    <property type="entry name" value="Cyt_b561/ferric_Rdtase_TM"/>
</dbReference>
<feature type="compositionally biased region" description="Polar residues" evidence="8">
    <location>
        <begin position="95"/>
        <end position="108"/>
    </location>
</feature>
<dbReference type="Pfam" id="PF03188">
    <property type="entry name" value="Cytochrom_B561"/>
    <property type="match status" value="1"/>
</dbReference>
<dbReference type="Gene3D" id="1.20.120.1770">
    <property type="match status" value="1"/>
</dbReference>
<gene>
    <name evidence="13" type="ORF">ACHAXA_009922</name>
</gene>
<evidence type="ECO:0000256" key="8">
    <source>
        <dbReference type="SAM" id="MobiDB-lite"/>
    </source>
</evidence>
<feature type="transmembrane region" description="Helical" evidence="9">
    <location>
        <begin position="304"/>
        <end position="323"/>
    </location>
</feature>
<keyword evidence="3 9" id="KW-0812">Transmembrane</keyword>
<feature type="transmembrane region" description="Helical" evidence="9">
    <location>
        <begin position="414"/>
        <end position="433"/>
    </location>
</feature>
<feature type="domain" description="DOMON" evidence="11">
    <location>
        <begin position="148"/>
        <end position="269"/>
    </location>
</feature>
<feature type="chain" id="PRO_5044833188" description="Cytochrome b561 domain-containing protein" evidence="10">
    <location>
        <begin position="24"/>
        <end position="511"/>
    </location>
</feature>
<evidence type="ECO:0000256" key="9">
    <source>
        <dbReference type="SAM" id="Phobius"/>
    </source>
</evidence>
<keyword evidence="4 10" id="KW-0732">Signal</keyword>
<keyword evidence="5" id="KW-0249">Electron transport</keyword>